<keyword evidence="3" id="KW-1185">Reference proteome</keyword>
<dbReference type="Pfam" id="PF13843">
    <property type="entry name" value="DDE_Tnp_1_7"/>
    <property type="match status" value="1"/>
</dbReference>
<reference evidence="2 3" key="1">
    <citation type="submission" date="2022-12" db="EMBL/GenBank/DDBJ databases">
        <title>Chromosome-level genome of Tegillarca granosa.</title>
        <authorList>
            <person name="Kim J."/>
        </authorList>
    </citation>
    <scope>NUCLEOTIDE SEQUENCE [LARGE SCALE GENOMIC DNA]</scope>
    <source>
        <strain evidence="2">Teg-2019</strain>
        <tissue evidence="2">Adductor muscle</tissue>
    </source>
</reference>
<gene>
    <name evidence="2" type="ORF">KUTeg_001811</name>
</gene>
<protein>
    <recommendedName>
        <fullName evidence="1">PiggyBac transposable element-derived protein domain-containing protein</fullName>
    </recommendedName>
</protein>
<name>A0ABQ9FSH8_TEGGR</name>
<organism evidence="2 3">
    <name type="scientific">Tegillarca granosa</name>
    <name type="common">Malaysian cockle</name>
    <name type="synonym">Anadara granosa</name>
    <dbReference type="NCBI Taxonomy" id="220873"/>
    <lineage>
        <taxon>Eukaryota</taxon>
        <taxon>Metazoa</taxon>
        <taxon>Spiralia</taxon>
        <taxon>Lophotrochozoa</taxon>
        <taxon>Mollusca</taxon>
        <taxon>Bivalvia</taxon>
        <taxon>Autobranchia</taxon>
        <taxon>Pteriomorphia</taxon>
        <taxon>Arcoida</taxon>
        <taxon>Arcoidea</taxon>
        <taxon>Arcidae</taxon>
        <taxon>Tegillarca</taxon>
    </lineage>
</organism>
<proteinExistence type="predicted"/>
<comment type="caution">
    <text evidence="2">The sequence shown here is derived from an EMBL/GenBank/DDBJ whole genome shotgun (WGS) entry which is preliminary data.</text>
</comment>
<evidence type="ECO:0000313" key="3">
    <source>
        <dbReference type="Proteomes" id="UP001217089"/>
    </source>
</evidence>
<dbReference type="EMBL" id="JARBDR010000141">
    <property type="protein sequence ID" value="KAJ8320224.1"/>
    <property type="molecule type" value="Genomic_DNA"/>
</dbReference>
<accession>A0ABQ9FSH8</accession>
<sequence>MILFRQCVKETNRYARDFIGRNIGRLAPHSRVKAWRPVYFTEFKAFIAVIINMGLIQKPSIQEYLSSKITKTSWFSEVMSRNRFQNILKFFHVVKNNNTPNRNSPFYDPIGKVRPFVDHINTCMQFKRCYSPSQNLSIDRNQTIYSNKACEIRQLSCGC</sequence>
<evidence type="ECO:0000313" key="2">
    <source>
        <dbReference type="EMBL" id="KAJ8320224.1"/>
    </source>
</evidence>
<dbReference type="PANTHER" id="PTHR46599">
    <property type="entry name" value="PIGGYBAC TRANSPOSABLE ELEMENT-DERIVED PROTEIN 4"/>
    <property type="match status" value="1"/>
</dbReference>
<evidence type="ECO:0000259" key="1">
    <source>
        <dbReference type="Pfam" id="PF13843"/>
    </source>
</evidence>
<dbReference type="PANTHER" id="PTHR46599:SF3">
    <property type="entry name" value="PIGGYBAC TRANSPOSABLE ELEMENT-DERIVED PROTEIN 4"/>
    <property type="match status" value="1"/>
</dbReference>
<dbReference type="InterPro" id="IPR029526">
    <property type="entry name" value="PGBD"/>
</dbReference>
<dbReference type="Proteomes" id="UP001217089">
    <property type="component" value="Unassembled WGS sequence"/>
</dbReference>
<feature type="domain" description="PiggyBac transposable element-derived protein" evidence="1">
    <location>
        <begin position="4"/>
        <end position="154"/>
    </location>
</feature>